<dbReference type="InterPro" id="IPR027266">
    <property type="entry name" value="TrmE/GcvT-like"/>
</dbReference>
<evidence type="ECO:0000256" key="2">
    <source>
        <dbReference type="ARBA" id="ARBA00012134"/>
    </source>
</evidence>
<evidence type="ECO:0000256" key="1">
    <source>
        <dbReference type="ARBA" id="ARBA00001933"/>
    </source>
</evidence>
<evidence type="ECO:0000256" key="7">
    <source>
        <dbReference type="ARBA" id="ARBA00049026"/>
    </source>
</evidence>
<evidence type="ECO:0000259" key="8">
    <source>
        <dbReference type="Pfam" id="PF01571"/>
    </source>
</evidence>
<dbReference type="InterPro" id="IPR029043">
    <property type="entry name" value="GcvT/YgfZ_C"/>
</dbReference>
<dbReference type="GO" id="GO:0019464">
    <property type="term" value="P:glycine decarboxylation via glycine cleavage system"/>
    <property type="evidence" value="ECO:0007669"/>
    <property type="project" value="TreeGrafter"/>
</dbReference>
<proteinExistence type="predicted"/>
<dbReference type="CDD" id="cd00613">
    <property type="entry name" value="GDC-P"/>
    <property type="match status" value="1"/>
</dbReference>
<evidence type="ECO:0000313" key="11">
    <source>
        <dbReference type="EMBL" id="KAF4325858.1"/>
    </source>
</evidence>
<comment type="caution">
    <text evidence="11">The sequence shown here is derived from an EMBL/GenBank/DDBJ whole genome shotgun (WGS) entry which is preliminary data.</text>
</comment>
<dbReference type="PANTHER" id="PTHR11773:SF1">
    <property type="entry name" value="GLYCINE DEHYDROGENASE (DECARBOXYLATING), MITOCHONDRIAL"/>
    <property type="match status" value="1"/>
</dbReference>
<keyword evidence="4" id="KW-0808">Transferase</keyword>
<keyword evidence="5" id="KW-0663">Pyridoxal phosphate</keyword>
<dbReference type="InterPro" id="IPR015421">
    <property type="entry name" value="PyrdxlP-dep_Trfase_major"/>
</dbReference>
<dbReference type="Gene3D" id="3.40.640.10">
    <property type="entry name" value="Type I PLP-dependent aspartate aminotransferase-like (Major domain)"/>
    <property type="match status" value="2"/>
</dbReference>
<dbReference type="Pfam" id="PF01571">
    <property type="entry name" value="GCV_T"/>
    <property type="match status" value="1"/>
</dbReference>
<gene>
    <name evidence="11" type="ORF">G195_000588</name>
</gene>
<dbReference type="PANTHER" id="PTHR11773">
    <property type="entry name" value="GLYCINE DEHYDROGENASE, DECARBOXYLATING"/>
    <property type="match status" value="1"/>
</dbReference>
<dbReference type="AlphaFoldDB" id="A0A8J4SWF2"/>
<dbReference type="InterPro" id="IPR006223">
    <property type="entry name" value="GcvT"/>
</dbReference>
<protein>
    <recommendedName>
        <fullName evidence="2">glycine dehydrogenase (aminomethyl-transferring)</fullName>
        <ecNumber evidence="2">1.4.4.2</ecNumber>
    </recommendedName>
</protein>
<dbReference type="Proteomes" id="UP000702964">
    <property type="component" value="Unassembled WGS sequence"/>
</dbReference>
<reference evidence="11" key="1">
    <citation type="journal article" date="2015" name="Genom Data">
        <title>Draft genome sequences of Phytophthora kernoviae and Phytophthora ramorum lineage EU2 from Scotland.</title>
        <authorList>
            <person name="Sambles C."/>
            <person name="Schlenzig A."/>
            <person name="O'Neill P."/>
            <person name="Grant M."/>
            <person name="Studholme D.J."/>
        </authorList>
    </citation>
    <scope>NUCLEOTIDE SEQUENCE</scope>
    <source>
        <strain evidence="11">00238/432</strain>
    </source>
</reference>
<dbReference type="GO" id="GO:0004375">
    <property type="term" value="F:glycine dehydrogenase (decarboxylating) activity"/>
    <property type="evidence" value="ECO:0007669"/>
    <property type="project" value="UniProtKB-EC"/>
</dbReference>
<dbReference type="FunFam" id="3.90.1150.10:FF:000014">
    <property type="entry name" value="Probable glycine dehydrogenase (decarboxylating) subunit 2"/>
    <property type="match status" value="1"/>
</dbReference>
<dbReference type="InterPro" id="IPR020581">
    <property type="entry name" value="GDC_P"/>
</dbReference>
<dbReference type="Gene3D" id="4.10.1250.10">
    <property type="entry name" value="Aminomethyltransferase fragment"/>
    <property type="match status" value="1"/>
</dbReference>
<evidence type="ECO:0000256" key="5">
    <source>
        <dbReference type="ARBA" id="ARBA00022898"/>
    </source>
</evidence>
<organism evidence="11 12">
    <name type="scientific">Phytophthora kernoviae 00238/432</name>
    <dbReference type="NCBI Taxonomy" id="1284355"/>
    <lineage>
        <taxon>Eukaryota</taxon>
        <taxon>Sar</taxon>
        <taxon>Stramenopiles</taxon>
        <taxon>Oomycota</taxon>
        <taxon>Peronosporomycetes</taxon>
        <taxon>Peronosporales</taxon>
        <taxon>Peronosporaceae</taxon>
        <taxon>Phytophthora</taxon>
    </lineage>
</organism>
<evidence type="ECO:0000256" key="3">
    <source>
        <dbReference type="ARBA" id="ARBA00022576"/>
    </source>
</evidence>
<dbReference type="SUPFAM" id="SSF101790">
    <property type="entry name" value="Aminomethyltransferase beta-barrel domain"/>
    <property type="match status" value="1"/>
</dbReference>
<sequence length="857" mass="92398">MLVVNASNIDKDWAWLQQHMSPGVTMINDSEQTALLALQGPLAVDILAKVTDTDVSLIEPFRFVPNAKVCGVTLLLSRTGYTGEDGFELYVPAEQAAVVWNGLMQAGEGHGLVPTGLGARDTLRFEAKLPLYGQELSATISPLEAGVGMFVKLNAGPFIGHEALLQQKNDGPARKLVGIEVLERGIPRPHYPIYAEGVQIGEVTTGTQSPTLKRNLGLALIDSKYAALGTPLEIEIRGKKLKAEVVKTPFHKRTRMAVANASMYDGATAFAEAGNLAAAATRRKQLIVSRTVHPESRQVLKAYAHGLNLEIVEIGYQNGVTDWDALQAAVSDDTAAVMIQSPNFFGAVENVKQAADLAHAHKSLLVVSANPLSLGQLEAPGKLGADIVVGDAQPLGIAASLGGPTCGYFAVSQAHMRRIPGRIVGQTTDRNGKRGFVLTLQAREQHIRRSCTMKYNPKINEDVARYNGFAKIHPYQHESSIQGALELLYTLQNDLAGLTGMDAVTLQPAAGAHGEWTGLMMIRAYHEGRGEQRTKVIVPDSSHGTNPASATVAGFETVTIPSRADGLVDLDVLRAAVGSDTAALMLTNPNTLGLFEKDIQEIASIVHEAGGLLYYDGANSNAIMGITRPGDMGFDVVHLNLHKTMSTPHGGGGPGAGPVGVKSRLIPFLPKPMVIKNDEGIYALDREGDQSIGRVKAYYGNFGILVRAYAYIRTYGPEGLRRVSECAVLNANYMMARLAPYYEIPYPGVCKHEFVMSGRGLKQYGVRTLDVAKRLLDFGYHPPTVYFPLNVEECIMIEPTETESKETLDGFIDTMIRIAKEAEETPELVLNAPYGTPVTRLDETTAARKPVLNCACS</sequence>
<dbReference type="Pfam" id="PF21478">
    <property type="entry name" value="GcvP2_C"/>
    <property type="match status" value="1"/>
</dbReference>
<dbReference type="GO" id="GO:0005829">
    <property type="term" value="C:cytosol"/>
    <property type="evidence" value="ECO:0007669"/>
    <property type="project" value="TreeGrafter"/>
</dbReference>
<feature type="domain" description="GCVT N-terminal" evidence="8">
    <location>
        <begin position="1"/>
        <end position="154"/>
    </location>
</feature>
<dbReference type="Gene3D" id="3.30.1360.120">
    <property type="entry name" value="Probable tRNA modification gtpase trme, domain 1"/>
    <property type="match status" value="1"/>
</dbReference>
<evidence type="ECO:0000259" key="9">
    <source>
        <dbReference type="Pfam" id="PF02347"/>
    </source>
</evidence>
<dbReference type="GO" id="GO:0016594">
    <property type="term" value="F:glycine binding"/>
    <property type="evidence" value="ECO:0007669"/>
    <property type="project" value="TreeGrafter"/>
</dbReference>
<feature type="domain" description="Glycine cleavage system P-protein N-terminal" evidence="9">
    <location>
        <begin position="470"/>
        <end position="674"/>
    </location>
</feature>
<dbReference type="InterPro" id="IPR015422">
    <property type="entry name" value="PyrdxlP-dep_Trfase_small"/>
</dbReference>
<dbReference type="EMBL" id="AOFI03000002">
    <property type="protein sequence ID" value="KAF4325858.1"/>
    <property type="molecule type" value="Genomic_DNA"/>
</dbReference>
<evidence type="ECO:0000259" key="10">
    <source>
        <dbReference type="Pfam" id="PF21478"/>
    </source>
</evidence>
<dbReference type="InterPro" id="IPR015424">
    <property type="entry name" value="PyrdxlP-dep_Trfase"/>
</dbReference>
<dbReference type="InterPro" id="IPR006222">
    <property type="entry name" value="GCVT_N"/>
</dbReference>
<evidence type="ECO:0000256" key="6">
    <source>
        <dbReference type="ARBA" id="ARBA00023002"/>
    </source>
</evidence>
<dbReference type="EC" id="1.4.4.2" evidence="2"/>
<dbReference type="InterPro" id="IPR049315">
    <property type="entry name" value="GDC-P_N"/>
</dbReference>
<dbReference type="GO" id="GO:0008483">
    <property type="term" value="F:transaminase activity"/>
    <property type="evidence" value="ECO:0007669"/>
    <property type="project" value="UniProtKB-KW"/>
</dbReference>
<feature type="domain" description="Glycine cleavage system P-protein N-terminal" evidence="9">
    <location>
        <begin position="222"/>
        <end position="450"/>
    </location>
</feature>
<feature type="domain" description="Glycine dehydrogenase C-terminal" evidence="10">
    <location>
        <begin position="724"/>
        <end position="825"/>
    </location>
</feature>
<dbReference type="FunFam" id="2.40.30.110:FF:000003">
    <property type="entry name" value="Aminomethyltransferase"/>
    <property type="match status" value="1"/>
</dbReference>
<keyword evidence="3" id="KW-0032">Aminotransferase</keyword>
<dbReference type="FunFam" id="3.40.640.10:FF:000034">
    <property type="entry name" value="Probable glycine dehydrogenase (decarboxylating) subunit 2"/>
    <property type="match status" value="1"/>
</dbReference>
<evidence type="ECO:0000313" key="12">
    <source>
        <dbReference type="Proteomes" id="UP000702964"/>
    </source>
</evidence>
<dbReference type="GO" id="GO:0004047">
    <property type="term" value="F:aminomethyltransferase activity"/>
    <property type="evidence" value="ECO:0007669"/>
    <property type="project" value="UniProtKB-EC"/>
</dbReference>
<dbReference type="InterPro" id="IPR049316">
    <property type="entry name" value="GDC-P_C"/>
</dbReference>
<dbReference type="Gene3D" id="2.40.30.110">
    <property type="entry name" value="Aminomethyltransferase beta-barrel domains"/>
    <property type="match status" value="1"/>
</dbReference>
<dbReference type="GO" id="GO:0030170">
    <property type="term" value="F:pyridoxal phosphate binding"/>
    <property type="evidence" value="ECO:0007669"/>
    <property type="project" value="TreeGrafter"/>
</dbReference>
<dbReference type="NCBIfam" id="TIGR00528">
    <property type="entry name" value="gcvT"/>
    <property type="match status" value="1"/>
</dbReference>
<dbReference type="GO" id="GO:0005960">
    <property type="term" value="C:glycine cleavage complex"/>
    <property type="evidence" value="ECO:0007669"/>
    <property type="project" value="InterPro"/>
</dbReference>
<accession>A0A8J4SWF2</accession>
<comment type="cofactor">
    <cofactor evidence="1">
        <name>pyridoxal 5'-phosphate</name>
        <dbReference type="ChEBI" id="CHEBI:597326"/>
    </cofactor>
</comment>
<dbReference type="SUPFAM" id="SSF103025">
    <property type="entry name" value="Folate-binding domain"/>
    <property type="match status" value="1"/>
</dbReference>
<dbReference type="SUPFAM" id="SSF53383">
    <property type="entry name" value="PLP-dependent transferases"/>
    <property type="match status" value="2"/>
</dbReference>
<dbReference type="Pfam" id="PF02347">
    <property type="entry name" value="GDC-P"/>
    <property type="match status" value="2"/>
</dbReference>
<comment type="catalytic activity">
    <reaction evidence="7">
        <text>N(6)-[(R)-lipoyl]-L-lysyl-[glycine-cleavage complex H protein] + glycine + H(+) = N(6)-[(R)-S(8)-aminomethyldihydrolipoyl]-L-lysyl-[glycine-cleavage complex H protein] + CO2</text>
        <dbReference type="Rhea" id="RHEA:24304"/>
        <dbReference type="Rhea" id="RHEA-COMP:10494"/>
        <dbReference type="Rhea" id="RHEA-COMP:10495"/>
        <dbReference type="ChEBI" id="CHEBI:15378"/>
        <dbReference type="ChEBI" id="CHEBI:16526"/>
        <dbReference type="ChEBI" id="CHEBI:57305"/>
        <dbReference type="ChEBI" id="CHEBI:83099"/>
        <dbReference type="ChEBI" id="CHEBI:83143"/>
        <dbReference type="EC" id="1.4.4.2"/>
    </reaction>
</comment>
<dbReference type="NCBIfam" id="NF003346">
    <property type="entry name" value="PRK04366.1"/>
    <property type="match status" value="1"/>
</dbReference>
<keyword evidence="6" id="KW-0560">Oxidoreductase</keyword>
<name>A0A8J4SWF2_9STRA</name>
<reference evidence="11" key="2">
    <citation type="submission" date="2020-02" db="EMBL/GenBank/DDBJ databases">
        <authorList>
            <person name="Studholme D.J."/>
        </authorList>
    </citation>
    <scope>NUCLEOTIDE SEQUENCE</scope>
    <source>
        <strain evidence="11">00238/432</strain>
    </source>
</reference>
<evidence type="ECO:0000256" key="4">
    <source>
        <dbReference type="ARBA" id="ARBA00022679"/>
    </source>
</evidence>
<dbReference type="Gene3D" id="3.90.1150.10">
    <property type="entry name" value="Aspartate Aminotransferase, domain 1"/>
    <property type="match status" value="1"/>
</dbReference>